<dbReference type="PANTHER" id="PTHR46082">
    <property type="entry name" value="ATP/GTP-BINDING PROTEIN-RELATED"/>
    <property type="match status" value="1"/>
</dbReference>
<dbReference type="PANTHER" id="PTHR46082:SF11">
    <property type="entry name" value="AAA+ ATPASE DOMAIN-CONTAINING PROTEIN-RELATED"/>
    <property type="match status" value="1"/>
</dbReference>
<dbReference type="AlphaFoldDB" id="A0A8T8WY92"/>
<dbReference type="GO" id="GO:0003824">
    <property type="term" value="F:catalytic activity"/>
    <property type="evidence" value="ECO:0007669"/>
    <property type="project" value="InterPro"/>
</dbReference>
<protein>
    <submittedName>
        <fullName evidence="1">Uncharacterized protein</fullName>
    </submittedName>
</protein>
<dbReference type="InterPro" id="IPR053137">
    <property type="entry name" value="NLR-like"/>
</dbReference>
<dbReference type="GeneID" id="37171776"/>
<dbReference type="Gene3D" id="3.40.50.1580">
    <property type="entry name" value="Nucleoside phosphorylase domain"/>
    <property type="match status" value="1"/>
</dbReference>
<dbReference type="RefSeq" id="XP_025526675.1">
    <property type="nucleotide sequence ID" value="XM_025668084.1"/>
</dbReference>
<reference evidence="1 2" key="1">
    <citation type="submission" date="2018-02" db="EMBL/GenBank/DDBJ databases">
        <title>The genomes of Aspergillus section Nigri reveals drivers in fungal speciation.</title>
        <authorList>
            <consortium name="DOE Joint Genome Institute"/>
            <person name="Vesth T.C."/>
            <person name="Nybo J."/>
            <person name="Theobald S."/>
            <person name="Brandl J."/>
            <person name="Frisvad J.C."/>
            <person name="Nielsen K.F."/>
            <person name="Lyhne E.K."/>
            <person name="Kogle M.E."/>
            <person name="Kuo A."/>
            <person name="Riley R."/>
            <person name="Clum A."/>
            <person name="Nolan M."/>
            <person name="Lipzen A."/>
            <person name="Salamov A."/>
            <person name="Henrissat B."/>
            <person name="Wiebenga A."/>
            <person name="De vries R.P."/>
            <person name="Grigoriev I.V."/>
            <person name="Mortensen U.H."/>
            <person name="Andersen M.R."/>
            <person name="Baker S.E."/>
        </authorList>
    </citation>
    <scope>NUCLEOTIDE SEQUENCE [LARGE SCALE GENOMIC DNA]</scope>
    <source>
        <strain evidence="1 2">CBS 114.51</strain>
    </source>
</reference>
<dbReference type="InterPro" id="IPR035994">
    <property type="entry name" value="Nucleoside_phosphorylase_sf"/>
</dbReference>
<evidence type="ECO:0000313" key="1">
    <source>
        <dbReference type="EMBL" id="RAH80781.1"/>
    </source>
</evidence>
<organism evidence="1 2">
    <name type="scientific">Aspergillus japonicus CBS 114.51</name>
    <dbReference type="NCBI Taxonomy" id="1448312"/>
    <lineage>
        <taxon>Eukaryota</taxon>
        <taxon>Fungi</taxon>
        <taxon>Dikarya</taxon>
        <taxon>Ascomycota</taxon>
        <taxon>Pezizomycotina</taxon>
        <taxon>Eurotiomycetes</taxon>
        <taxon>Eurotiomycetidae</taxon>
        <taxon>Eurotiales</taxon>
        <taxon>Aspergillaceae</taxon>
        <taxon>Aspergillus</taxon>
        <taxon>Aspergillus subgen. Circumdati</taxon>
    </lineage>
</organism>
<proteinExistence type="predicted"/>
<sequence length="98" mass="10824">ISNHDLVLVCLPSSMYSITSAAFTATRLLSSFHSVQFAWMVSIEVGIPNINADIRLVMLVQYDCGKATNHGFQRIGMPDNPAQFLLQALSKLDANHFN</sequence>
<feature type="non-terminal residue" evidence="1">
    <location>
        <position position="1"/>
    </location>
</feature>
<name>A0A8T8WY92_ASPJA</name>
<gene>
    <name evidence="1" type="ORF">BO86DRAFT_315258</name>
</gene>
<accession>A0A8T8WY92</accession>
<dbReference type="Proteomes" id="UP000249497">
    <property type="component" value="Unassembled WGS sequence"/>
</dbReference>
<dbReference type="GO" id="GO:0009116">
    <property type="term" value="P:nucleoside metabolic process"/>
    <property type="evidence" value="ECO:0007669"/>
    <property type="project" value="InterPro"/>
</dbReference>
<evidence type="ECO:0000313" key="2">
    <source>
        <dbReference type="Proteomes" id="UP000249497"/>
    </source>
</evidence>
<dbReference type="EMBL" id="KZ824800">
    <property type="protein sequence ID" value="RAH80781.1"/>
    <property type="molecule type" value="Genomic_DNA"/>
</dbReference>
<keyword evidence="2" id="KW-1185">Reference proteome</keyword>